<dbReference type="Pfam" id="PF02163">
    <property type="entry name" value="Peptidase_M50"/>
    <property type="match status" value="1"/>
</dbReference>
<evidence type="ECO:0000256" key="3">
    <source>
        <dbReference type="ARBA" id="ARBA00009989"/>
    </source>
</evidence>
<dbReference type="InterPro" id="IPR041489">
    <property type="entry name" value="PDZ_6"/>
</dbReference>
<evidence type="ECO:0000256" key="7">
    <source>
        <dbReference type="ARBA" id="ARBA00022833"/>
    </source>
</evidence>
<evidence type="ECO:0000256" key="11">
    <source>
        <dbReference type="SAM" id="Phobius"/>
    </source>
</evidence>
<keyword evidence="10 11" id="KW-0472">Membrane</keyword>
<feature type="domain" description="PDZ" evidence="12">
    <location>
        <begin position="211"/>
        <end position="244"/>
    </location>
</feature>
<dbReference type="GO" id="GO:0006508">
    <property type="term" value="P:proteolysis"/>
    <property type="evidence" value="ECO:0007669"/>
    <property type="project" value="UniProtKB-KW"/>
</dbReference>
<dbReference type="GO" id="GO:0004222">
    <property type="term" value="F:metalloendopeptidase activity"/>
    <property type="evidence" value="ECO:0007669"/>
    <property type="project" value="InterPro"/>
</dbReference>
<dbReference type="SUPFAM" id="SSF50156">
    <property type="entry name" value="PDZ domain-like"/>
    <property type="match status" value="2"/>
</dbReference>
<dbReference type="InterPro" id="IPR001478">
    <property type="entry name" value="PDZ"/>
</dbReference>
<comment type="cofactor">
    <cofactor evidence="1">
        <name>Zn(2+)</name>
        <dbReference type="ChEBI" id="CHEBI:29105"/>
    </cofactor>
</comment>
<dbReference type="Proteomes" id="UP001174909">
    <property type="component" value="Unassembled WGS sequence"/>
</dbReference>
<evidence type="ECO:0000256" key="1">
    <source>
        <dbReference type="ARBA" id="ARBA00001947"/>
    </source>
</evidence>
<evidence type="ECO:0000256" key="8">
    <source>
        <dbReference type="ARBA" id="ARBA00022989"/>
    </source>
</evidence>
<evidence type="ECO:0000256" key="9">
    <source>
        <dbReference type="ARBA" id="ARBA00023049"/>
    </source>
</evidence>
<dbReference type="EMBL" id="CASHTH010004447">
    <property type="protein sequence ID" value="CAI8057421.1"/>
    <property type="molecule type" value="Genomic_DNA"/>
</dbReference>
<keyword evidence="7" id="KW-0862">Zinc</keyword>
<proteinExistence type="inferred from homology"/>
<feature type="domain" description="PDZ" evidence="12">
    <location>
        <begin position="118"/>
        <end position="174"/>
    </location>
</feature>
<dbReference type="NCBIfam" id="TIGR00054">
    <property type="entry name" value="RIP metalloprotease RseP"/>
    <property type="match status" value="1"/>
</dbReference>
<keyword evidence="5 11" id="KW-0812">Transmembrane</keyword>
<dbReference type="SMART" id="SM00228">
    <property type="entry name" value="PDZ"/>
    <property type="match status" value="2"/>
</dbReference>
<accession>A0AA35U1C9</accession>
<evidence type="ECO:0000256" key="10">
    <source>
        <dbReference type="ARBA" id="ARBA00023136"/>
    </source>
</evidence>
<dbReference type="PANTHER" id="PTHR42837">
    <property type="entry name" value="REGULATOR OF SIGMA-E PROTEASE RSEP"/>
    <property type="match status" value="1"/>
</dbReference>
<evidence type="ECO:0000313" key="13">
    <source>
        <dbReference type="EMBL" id="CAI8057421.1"/>
    </source>
</evidence>
<comment type="caution">
    <text evidence="13">The sequence shown here is derived from an EMBL/GenBank/DDBJ whole genome shotgun (WGS) entry which is preliminary data.</text>
</comment>
<dbReference type="InterPro" id="IPR008915">
    <property type="entry name" value="Peptidase_M50"/>
</dbReference>
<protein>
    <submittedName>
        <fullName evidence="13">Zinc metalloprotease PA3649</fullName>
    </submittedName>
</protein>
<dbReference type="CDD" id="cd23081">
    <property type="entry name" value="cpPDZ_EcRseP-like"/>
    <property type="match status" value="2"/>
</dbReference>
<dbReference type="AlphaFoldDB" id="A0AA35U1C9"/>
<comment type="subcellular location">
    <subcellularLocation>
        <location evidence="2">Membrane</location>
        <topology evidence="2">Multi-pass membrane protein</topology>
    </subcellularLocation>
</comment>
<dbReference type="CDD" id="cd06163">
    <property type="entry name" value="S2P-M50_PDZ_RseP-like"/>
    <property type="match status" value="1"/>
</dbReference>
<reference evidence="13" key="1">
    <citation type="submission" date="2023-03" db="EMBL/GenBank/DDBJ databases">
        <authorList>
            <person name="Steffen K."/>
            <person name="Cardenas P."/>
        </authorList>
    </citation>
    <scope>NUCLEOTIDE SEQUENCE</scope>
</reference>
<dbReference type="InterPro" id="IPR004387">
    <property type="entry name" value="Pept_M50_Zn"/>
</dbReference>
<gene>
    <name evidence="13" type="ORF">GBAR_LOCUS31300</name>
</gene>
<dbReference type="Gene3D" id="2.30.42.10">
    <property type="match status" value="2"/>
</dbReference>
<dbReference type="PROSITE" id="PS50106">
    <property type="entry name" value="PDZ"/>
    <property type="match status" value="2"/>
</dbReference>
<evidence type="ECO:0000256" key="2">
    <source>
        <dbReference type="ARBA" id="ARBA00004141"/>
    </source>
</evidence>
<evidence type="ECO:0000256" key="6">
    <source>
        <dbReference type="ARBA" id="ARBA00022801"/>
    </source>
</evidence>
<keyword evidence="8 11" id="KW-1133">Transmembrane helix</keyword>
<evidence type="ECO:0000313" key="14">
    <source>
        <dbReference type="Proteomes" id="UP001174909"/>
    </source>
</evidence>
<keyword evidence="14" id="KW-1185">Reference proteome</keyword>
<dbReference type="InterPro" id="IPR036034">
    <property type="entry name" value="PDZ_sf"/>
</dbReference>
<name>A0AA35U1C9_GEOBA</name>
<feature type="transmembrane region" description="Helical" evidence="11">
    <location>
        <begin position="394"/>
        <end position="417"/>
    </location>
</feature>
<evidence type="ECO:0000259" key="12">
    <source>
        <dbReference type="PROSITE" id="PS50106"/>
    </source>
</evidence>
<sequence>MDLLVDKLNYIWPFLAIITPVVFFHELGHYLVARINGVRVEVFAVGFGPELFGIDDRHGTRWKFCALPLGGYVKFAGDADVASMSAEGDGPLTARFILRQIAIFAVFFIVVGQRYTPVEIGAVRDGSPAAVAGLQPGDRLVELNGSRVERFEELQFTLLQSLGEPITLAVERGGAELEFTVKPEIVEVLDAFDRPQQLGDIGVRPFTPSSVAQVVAGSPAERGGLQAGDNIVRIGDSAIESFDHLRTIVERNAGVPLTFVVERGGREVPLTVTPNDVNGTGRIGVYPEEQTAFRDLGVGESIWAGVEHTYTLAAANLRAIGQMIVGARSTEQLSGPVGIAVMSRSVLERGVSGFVEFAALISIALGLINLFPIPPLDGGHLLYNGLEAAFRRPLTARIQQIGAMVGLTLVIALMVWVTTKDIIGLTS</sequence>
<keyword evidence="6" id="KW-0378">Hydrolase</keyword>
<feature type="transmembrane region" description="Helical" evidence="11">
    <location>
        <begin position="12"/>
        <end position="32"/>
    </location>
</feature>
<evidence type="ECO:0000256" key="5">
    <source>
        <dbReference type="ARBA" id="ARBA00022692"/>
    </source>
</evidence>
<comment type="similarity">
    <text evidence="3">Belongs to the peptidase M50A family.</text>
</comment>
<feature type="transmembrane region" description="Helical" evidence="11">
    <location>
        <begin position="354"/>
        <end position="374"/>
    </location>
</feature>
<evidence type="ECO:0000256" key="4">
    <source>
        <dbReference type="ARBA" id="ARBA00022670"/>
    </source>
</evidence>
<dbReference type="GO" id="GO:0016020">
    <property type="term" value="C:membrane"/>
    <property type="evidence" value="ECO:0007669"/>
    <property type="project" value="UniProtKB-SubCell"/>
</dbReference>
<dbReference type="PANTHER" id="PTHR42837:SF2">
    <property type="entry name" value="MEMBRANE METALLOPROTEASE ARASP2, CHLOROPLASTIC-RELATED"/>
    <property type="match status" value="1"/>
</dbReference>
<keyword evidence="4" id="KW-0645">Protease</keyword>
<organism evidence="13 14">
    <name type="scientific">Geodia barretti</name>
    <name type="common">Barrett's horny sponge</name>
    <dbReference type="NCBI Taxonomy" id="519541"/>
    <lineage>
        <taxon>Eukaryota</taxon>
        <taxon>Metazoa</taxon>
        <taxon>Porifera</taxon>
        <taxon>Demospongiae</taxon>
        <taxon>Heteroscleromorpha</taxon>
        <taxon>Tetractinellida</taxon>
        <taxon>Astrophorina</taxon>
        <taxon>Geodiidae</taxon>
        <taxon>Geodia</taxon>
    </lineage>
</organism>
<dbReference type="Pfam" id="PF17820">
    <property type="entry name" value="PDZ_6"/>
    <property type="match status" value="2"/>
</dbReference>
<keyword evidence="9 13" id="KW-0482">Metalloprotease</keyword>